<sequence length="281" mass="27829">MARGSASGRGRDRAVGASTSPSGTASQSASQAAGSTTGGNGTGGGANDGGQGTASTGSGSSDAGGDTPPAAGATVLTAVSEPVDVADAERTDDGYPIIAQADLIAVLESTTNGTDAGCDGDLPLAPGYEVPCMVVAGMDSAERRDARAYPVVLAGGEPAVLFAFTPDGVPETAREALYDGQNEVIAMEMGGAYGMDPVEPAQLVRDVLSVIDTSAEDPAADWGLTVTSCEGPLDATRFEPVTCEAEADGSGGATIRLRVLPGTFMLAEPGLIVSADNQVDV</sequence>
<feature type="region of interest" description="Disordered" evidence="1">
    <location>
        <begin position="1"/>
        <end position="72"/>
    </location>
</feature>
<dbReference type="OrthoDB" id="4794089at2"/>
<evidence type="ECO:0000256" key="1">
    <source>
        <dbReference type="SAM" id="MobiDB-lite"/>
    </source>
</evidence>
<dbReference type="AlphaFoldDB" id="A0A1X6WU44"/>
<feature type="compositionally biased region" description="Low complexity" evidence="1">
    <location>
        <begin position="53"/>
        <end position="72"/>
    </location>
</feature>
<feature type="compositionally biased region" description="Gly residues" evidence="1">
    <location>
        <begin position="36"/>
        <end position="52"/>
    </location>
</feature>
<proteinExistence type="predicted"/>
<dbReference type="EMBL" id="FWFG01000019">
    <property type="protein sequence ID" value="SLM88619.1"/>
    <property type="molecule type" value="Genomic_DNA"/>
</dbReference>
<name>A0A1X6WU44_9MICO</name>
<accession>A0A1X6WU44</accession>
<dbReference type="RefSeq" id="WP_087102216.1">
    <property type="nucleotide sequence ID" value="NZ_FWFG01000019.1"/>
</dbReference>
<reference evidence="2 3" key="1">
    <citation type="submission" date="2017-02" db="EMBL/GenBank/DDBJ databases">
        <authorList>
            <person name="Peterson S.W."/>
        </authorList>
    </citation>
    <scope>NUCLEOTIDE SEQUENCE [LARGE SCALE GENOMIC DNA]</scope>
    <source>
        <strain evidence="2 3">CIP104813</strain>
    </source>
</reference>
<protein>
    <submittedName>
        <fullName evidence="2">Uncharacterized protein</fullName>
    </submittedName>
</protein>
<keyword evidence="3" id="KW-1185">Reference proteome</keyword>
<evidence type="ECO:0000313" key="3">
    <source>
        <dbReference type="Proteomes" id="UP000195981"/>
    </source>
</evidence>
<dbReference type="Proteomes" id="UP000195981">
    <property type="component" value="Unassembled WGS sequence"/>
</dbReference>
<feature type="compositionally biased region" description="Low complexity" evidence="1">
    <location>
        <begin position="15"/>
        <end position="35"/>
    </location>
</feature>
<gene>
    <name evidence="2" type="ORF">FM110_02085</name>
</gene>
<evidence type="ECO:0000313" key="2">
    <source>
        <dbReference type="EMBL" id="SLM88619.1"/>
    </source>
</evidence>
<organism evidence="2 3">
    <name type="scientific">Brachybacterium nesterenkovii</name>
    <dbReference type="NCBI Taxonomy" id="47847"/>
    <lineage>
        <taxon>Bacteria</taxon>
        <taxon>Bacillati</taxon>
        <taxon>Actinomycetota</taxon>
        <taxon>Actinomycetes</taxon>
        <taxon>Micrococcales</taxon>
        <taxon>Dermabacteraceae</taxon>
        <taxon>Brachybacterium</taxon>
    </lineage>
</organism>